<feature type="region of interest" description="Disordered" evidence="1">
    <location>
        <begin position="1"/>
        <end position="30"/>
    </location>
</feature>
<name>A0A0R3TFT6_RODNA</name>
<evidence type="ECO:0000313" key="4">
    <source>
        <dbReference type="WBParaSite" id="HNAJ_0000592701-mRNA-1"/>
    </source>
</evidence>
<reference evidence="2 3" key="2">
    <citation type="submission" date="2018-11" db="EMBL/GenBank/DDBJ databases">
        <authorList>
            <consortium name="Pathogen Informatics"/>
        </authorList>
    </citation>
    <scope>NUCLEOTIDE SEQUENCE [LARGE SCALE GENOMIC DNA]</scope>
</reference>
<feature type="compositionally biased region" description="Polar residues" evidence="1">
    <location>
        <begin position="1"/>
        <end position="27"/>
    </location>
</feature>
<dbReference type="Proteomes" id="UP000278807">
    <property type="component" value="Unassembled WGS sequence"/>
</dbReference>
<organism evidence="4">
    <name type="scientific">Rodentolepis nana</name>
    <name type="common">Dwarf tapeworm</name>
    <name type="synonym">Hymenolepis nana</name>
    <dbReference type="NCBI Taxonomy" id="102285"/>
    <lineage>
        <taxon>Eukaryota</taxon>
        <taxon>Metazoa</taxon>
        <taxon>Spiralia</taxon>
        <taxon>Lophotrochozoa</taxon>
        <taxon>Platyhelminthes</taxon>
        <taxon>Cestoda</taxon>
        <taxon>Eucestoda</taxon>
        <taxon>Cyclophyllidea</taxon>
        <taxon>Hymenolepididae</taxon>
        <taxon>Rodentolepis</taxon>
    </lineage>
</organism>
<protein>
    <submittedName>
        <fullName evidence="2 4">Uncharacterized protein</fullName>
    </submittedName>
</protein>
<gene>
    <name evidence="2" type="ORF">HNAJ_LOCUS5923</name>
</gene>
<accession>A0A0R3TFT6</accession>
<reference evidence="4" key="1">
    <citation type="submission" date="2017-02" db="UniProtKB">
        <authorList>
            <consortium name="WormBaseParasite"/>
        </authorList>
    </citation>
    <scope>IDENTIFICATION</scope>
</reference>
<proteinExistence type="predicted"/>
<evidence type="ECO:0000313" key="2">
    <source>
        <dbReference type="EMBL" id="VDO01783.1"/>
    </source>
</evidence>
<dbReference type="EMBL" id="UZAE01005670">
    <property type="protein sequence ID" value="VDO01783.1"/>
    <property type="molecule type" value="Genomic_DNA"/>
</dbReference>
<evidence type="ECO:0000313" key="3">
    <source>
        <dbReference type="Proteomes" id="UP000278807"/>
    </source>
</evidence>
<dbReference type="AlphaFoldDB" id="A0A0R3TFT6"/>
<dbReference type="WBParaSite" id="HNAJ_0000592701-mRNA-1">
    <property type="protein sequence ID" value="HNAJ_0000592701-mRNA-1"/>
    <property type="gene ID" value="HNAJ_0000592701"/>
</dbReference>
<sequence>MPTNGIENQESPHNSSPYLEPKSTSPMKTFRSRRNEIIDNAMKRMAEKFNIRSTLKQSTKPLSLFLRKAIKHEEDEEEEDATAVVRSRMPPILLTVSHALTTKS</sequence>
<evidence type="ECO:0000256" key="1">
    <source>
        <dbReference type="SAM" id="MobiDB-lite"/>
    </source>
</evidence>
<keyword evidence="3" id="KW-1185">Reference proteome</keyword>